<feature type="compositionally biased region" description="Low complexity" evidence="8">
    <location>
        <begin position="421"/>
        <end position="433"/>
    </location>
</feature>
<comment type="subcellular location">
    <subcellularLocation>
        <location evidence="6">Endoplasmic reticulum membrane</location>
        <topology evidence="6">Multi-pass membrane protein</topology>
    </subcellularLocation>
    <subcellularLocation>
        <location evidence="6">Endoplasmic reticulum-Golgi intermediate compartment membrane</location>
        <topology evidence="6">Multi-pass membrane protein</topology>
    </subcellularLocation>
    <subcellularLocation>
        <location evidence="6">Golgi apparatus membrane</location>
        <topology evidence="6">Multi-pass membrane protein</topology>
    </subcellularLocation>
    <subcellularLocation>
        <location evidence="1">Golgi apparatus</location>
        <location evidence="1">cis-Golgi network membrane</location>
        <topology evidence="1">Multi-pass membrane protein</topology>
    </subcellularLocation>
</comment>
<dbReference type="GO" id="GO:0003677">
    <property type="term" value="F:DNA binding"/>
    <property type="evidence" value="ECO:0007669"/>
    <property type="project" value="UniProtKB-KW"/>
</dbReference>
<feature type="compositionally biased region" description="Basic and acidic residues" evidence="8">
    <location>
        <begin position="450"/>
        <end position="460"/>
    </location>
</feature>
<dbReference type="GO" id="GO:0046983">
    <property type="term" value="F:protein dimerization activity"/>
    <property type="evidence" value="ECO:0007669"/>
    <property type="project" value="InterPro"/>
</dbReference>
<dbReference type="GO" id="GO:0030134">
    <property type="term" value="C:COPII-coated ER to Golgi transport vesicle"/>
    <property type="evidence" value="ECO:0007669"/>
    <property type="project" value="TreeGrafter"/>
</dbReference>
<dbReference type="Gene3D" id="4.10.280.10">
    <property type="entry name" value="Helix-loop-helix DNA-binding domain"/>
    <property type="match status" value="1"/>
</dbReference>
<feature type="region of interest" description="Disordered" evidence="8">
    <location>
        <begin position="390"/>
        <end position="460"/>
    </location>
</feature>
<dbReference type="GO" id="GO:0003700">
    <property type="term" value="F:DNA-binding transcription factor activity"/>
    <property type="evidence" value="ECO:0007669"/>
    <property type="project" value="InterPro"/>
</dbReference>
<evidence type="ECO:0000256" key="1">
    <source>
        <dbReference type="ARBA" id="ARBA00004257"/>
    </source>
</evidence>
<evidence type="ECO:0000313" key="10">
    <source>
        <dbReference type="EMBL" id="KAK2861637.1"/>
    </source>
</evidence>
<feature type="domain" description="BHLH" evidence="9">
    <location>
        <begin position="450"/>
        <end position="502"/>
    </location>
</feature>
<dbReference type="EMBL" id="JAUPFM010000001">
    <property type="protein sequence ID" value="KAK2861637.1"/>
    <property type="molecule type" value="Genomic_DNA"/>
</dbReference>
<evidence type="ECO:0000259" key="9">
    <source>
        <dbReference type="PROSITE" id="PS50888"/>
    </source>
</evidence>
<sequence>HDLQSFGLDNINMTHLIKHLSFGKDYPGIVNPLDGTDVRAPQASMMYQYFVKIVPTIYVKTDGEVLKTNQFSVTRHEKVANGLIGDQGLPGVFILYELSPMMVKLTEKHRSFTHFLTGVCAIIGGVFTVAGLIDSLIYHSARAIQKKIELGLLKILQAKMLQSFAQSPDWFYSEPLLFDDEFCQSLMKDLQSLPTPPQSPPTKTGLDSSKPLSKEDQLSYVSDILLEDHDMQLNWNCDFFHSDAAEKEGVHSQPCSPLEDAGEDCLWQCLSVDRNLEEKLVSTILGSSPLLSDIDTSIFEEIAGSTLDCQNLMDTQEPSEATSDYGSTGGELSTYSSSDSEEEIDVVNCPASPSSLPSLDDQSARQQKQEEEQRALKRHHFEIQLQHNYAAPCPASPPPFSSSNKRTRGSDGSLRFHHSSRSSSSSSSSSSSRYSHHSSRNSTETEDEEERRRTHNVMERQRRNELKNCFMRLRDNVPELLHNDKASKVVILKKARDCIYSLENEEHRLQCKRDKLRAAQEELKARLEQLRR</sequence>
<comment type="caution">
    <text evidence="6">Lacks conserved residue(s) required for the propagation of feature annotation.</text>
</comment>
<keyword evidence="4" id="KW-0539">Nucleus</keyword>
<dbReference type="GO" id="GO:0006888">
    <property type="term" value="P:endoplasmic reticulum to Golgi vesicle-mediated transport"/>
    <property type="evidence" value="ECO:0007669"/>
    <property type="project" value="UniProtKB-UniRule"/>
</dbReference>
<keyword evidence="6" id="KW-0931">ER-Golgi transport</keyword>
<dbReference type="AlphaFoldDB" id="A0AA88NKC6"/>
<comment type="caution">
    <text evidence="10">The sequence shown here is derived from an EMBL/GenBank/DDBJ whole genome shotgun (WGS) entry which is preliminary data.</text>
</comment>
<dbReference type="SMART" id="SM00353">
    <property type="entry name" value="HLH"/>
    <property type="match status" value="1"/>
</dbReference>
<evidence type="ECO:0000256" key="5">
    <source>
        <dbReference type="ARBA" id="ARBA00025872"/>
    </source>
</evidence>
<feature type="transmembrane region" description="Helical" evidence="6">
    <location>
        <begin position="112"/>
        <end position="133"/>
    </location>
</feature>
<feature type="non-terminal residue" evidence="10">
    <location>
        <position position="1"/>
    </location>
</feature>
<dbReference type="FunFam" id="4.10.280.10:FF:000019">
    <property type="entry name" value="Myc proto-oncogene protein"/>
    <property type="match status" value="1"/>
</dbReference>
<keyword evidence="6" id="KW-0256">Endoplasmic reticulum</keyword>
<dbReference type="PROSITE" id="PS50888">
    <property type="entry name" value="BHLH"/>
    <property type="match status" value="1"/>
</dbReference>
<evidence type="ECO:0000256" key="4">
    <source>
        <dbReference type="ARBA" id="ARBA00023242"/>
    </source>
</evidence>
<protein>
    <recommendedName>
        <fullName evidence="6">Endoplasmic reticulum-Golgi intermediate compartment protein</fullName>
    </recommendedName>
</protein>
<dbReference type="CDD" id="cd11400">
    <property type="entry name" value="bHLHzip_Myc"/>
    <property type="match status" value="1"/>
</dbReference>
<keyword evidence="3" id="KW-0238">DNA-binding</keyword>
<dbReference type="GO" id="GO:0000139">
    <property type="term" value="C:Golgi membrane"/>
    <property type="evidence" value="ECO:0007669"/>
    <property type="project" value="UniProtKB-SubCell"/>
</dbReference>
<comment type="similarity">
    <text evidence="2 6">Belongs to the ERGIC family.</text>
</comment>
<dbReference type="Pfam" id="PF07970">
    <property type="entry name" value="COPIIcoated_ERV"/>
    <property type="match status" value="1"/>
</dbReference>
<dbReference type="GO" id="GO:0006890">
    <property type="term" value="P:retrograde vesicle-mediated transport, Golgi to endoplasmic reticulum"/>
    <property type="evidence" value="ECO:0007669"/>
    <property type="project" value="TreeGrafter"/>
</dbReference>
<keyword evidence="6" id="KW-0472">Membrane</keyword>
<feature type="compositionally biased region" description="Low complexity" evidence="8">
    <location>
        <begin position="351"/>
        <end position="366"/>
    </location>
</feature>
<evidence type="ECO:0000313" key="11">
    <source>
        <dbReference type="Proteomes" id="UP001187415"/>
    </source>
</evidence>
<dbReference type="InterPro" id="IPR002418">
    <property type="entry name" value="Tscrpt_reg_Myc"/>
</dbReference>
<dbReference type="PANTHER" id="PTHR10984">
    <property type="entry name" value="ENDOPLASMIC RETICULUM-GOLGI INTERMEDIATE COMPARTMENT PROTEIN"/>
    <property type="match status" value="1"/>
</dbReference>
<dbReference type="InterPro" id="IPR045888">
    <property type="entry name" value="Erv"/>
</dbReference>
<dbReference type="GO" id="GO:0033116">
    <property type="term" value="C:endoplasmic reticulum-Golgi intermediate compartment membrane"/>
    <property type="evidence" value="ECO:0007669"/>
    <property type="project" value="UniProtKB-SubCell"/>
</dbReference>
<proteinExistence type="inferred from homology"/>
<dbReference type="InterPro" id="IPR011598">
    <property type="entry name" value="bHLH_dom"/>
</dbReference>
<comment type="subunit">
    <text evidence="5">Efficient DNA binding requires dimerization with another bHLH protein. Binds DNA as a heterodimer with MAX.</text>
</comment>
<dbReference type="Pfam" id="PF00010">
    <property type="entry name" value="HLH"/>
    <property type="match status" value="1"/>
</dbReference>
<dbReference type="GO" id="GO:0005789">
    <property type="term" value="C:endoplasmic reticulum membrane"/>
    <property type="evidence" value="ECO:0007669"/>
    <property type="project" value="UniProtKB-SubCell"/>
</dbReference>
<feature type="coiled-coil region" evidence="7">
    <location>
        <begin position="502"/>
        <end position="529"/>
    </location>
</feature>
<accession>A0AA88NKC6</accession>
<evidence type="ECO:0000256" key="3">
    <source>
        <dbReference type="ARBA" id="ARBA00023125"/>
    </source>
</evidence>
<feature type="region of interest" description="Disordered" evidence="8">
    <location>
        <begin position="192"/>
        <end position="213"/>
    </location>
</feature>
<keyword evidence="6" id="KW-0813">Transport</keyword>
<feature type="region of interest" description="Disordered" evidence="8">
    <location>
        <begin position="315"/>
        <end position="375"/>
    </location>
</feature>
<organism evidence="10 11">
    <name type="scientific">Channa striata</name>
    <name type="common">Snakehead murrel</name>
    <name type="synonym">Ophicephalus striatus</name>
    <dbReference type="NCBI Taxonomy" id="64152"/>
    <lineage>
        <taxon>Eukaryota</taxon>
        <taxon>Metazoa</taxon>
        <taxon>Chordata</taxon>
        <taxon>Craniata</taxon>
        <taxon>Vertebrata</taxon>
        <taxon>Euteleostomi</taxon>
        <taxon>Actinopterygii</taxon>
        <taxon>Neopterygii</taxon>
        <taxon>Teleostei</taxon>
        <taxon>Neoteleostei</taxon>
        <taxon>Acanthomorphata</taxon>
        <taxon>Anabantaria</taxon>
        <taxon>Anabantiformes</taxon>
        <taxon>Channoidei</taxon>
        <taxon>Channidae</taxon>
        <taxon>Channa</taxon>
    </lineage>
</organism>
<keyword evidence="6" id="KW-0812">Transmembrane</keyword>
<dbReference type="PRINTS" id="PR00044">
    <property type="entry name" value="LEUZIPPRMYC"/>
</dbReference>
<dbReference type="PANTHER" id="PTHR10984:SF25">
    <property type="entry name" value="ENDOPLASMIC RETICULUM-GOLGI INTERMEDIATE COMPARTMENT PROTEIN 3"/>
    <property type="match status" value="1"/>
</dbReference>
<keyword evidence="7" id="KW-0175">Coiled coil</keyword>
<keyword evidence="6" id="KW-1133">Transmembrane helix</keyword>
<feature type="compositionally biased region" description="Polar residues" evidence="8">
    <location>
        <begin position="315"/>
        <end position="326"/>
    </location>
</feature>
<dbReference type="Proteomes" id="UP001187415">
    <property type="component" value="Unassembled WGS sequence"/>
</dbReference>
<evidence type="ECO:0000256" key="2">
    <source>
        <dbReference type="ARBA" id="ARBA00005648"/>
    </source>
</evidence>
<keyword evidence="11" id="KW-1185">Reference proteome</keyword>
<evidence type="ECO:0000256" key="6">
    <source>
        <dbReference type="RuleBase" id="RU369013"/>
    </source>
</evidence>
<reference evidence="10" key="1">
    <citation type="submission" date="2023-07" db="EMBL/GenBank/DDBJ databases">
        <title>Chromosome-level Genome Assembly of Striped Snakehead (Channa striata).</title>
        <authorList>
            <person name="Liu H."/>
        </authorList>
    </citation>
    <scope>NUCLEOTIDE SEQUENCE</scope>
    <source>
        <strain evidence="10">Gz</strain>
        <tissue evidence="10">Muscle</tissue>
    </source>
</reference>
<dbReference type="InterPro" id="IPR012936">
    <property type="entry name" value="Erv_C"/>
</dbReference>
<keyword evidence="6" id="KW-0333">Golgi apparatus</keyword>
<name>A0AA88NKC6_CHASR</name>
<dbReference type="InterPro" id="IPR036638">
    <property type="entry name" value="HLH_DNA-bd_sf"/>
</dbReference>
<gene>
    <name evidence="10" type="ORF">Q5P01_001170</name>
</gene>
<comment type="function">
    <text evidence="6">Plays a role in transport between endoplasmic reticulum and Golgi.</text>
</comment>
<dbReference type="SUPFAM" id="SSF47459">
    <property type="entry name" value="HLH, helix-loop-helix DNA-binding domain"/>
    <property type="match status" value="1"/>
</dbReference>
<evidence type="ECO:0000256" key="7">
    <source>
        <dbReference type="SAM" id="Coils"/>
    </source>
</evidence>
<evidence type="ECO:0000256" key="8">
    <source>
        <dbReference type="SAM" id="MobiDB-lite"/>
    </source>
</evidence>